<keyword evidence="2" id="KW-1185">Reference proteome</keyword>
<evidence type="ECO:0000313" key="1">
    <source>
        <dbReference type="EMBL" id="GMS96374.1"/>
    </source>
</evidence>
<name>A0AAV5TPR3_9BILA</name>
<sequence>SNETNLNAVAECGCDPPCAETVYTPSISQSSYPSVQYDVATGTAEQQAALMQQQGVPANWSWVSGR</sequence>
<feature type="non-terminal residue" evidence="1">
    <location>
        <position position="1"/>
    </location>
</feature>
<feature type="non-terminal residue" evidence="1">
    <location>
        <position position="66"/>
    </location>
</feature>
<gene>
    <name evidence="1" type="ORF">PENTCL1PPCAC_18549</name>
</gene>
<organism evidence="1 2">
    <name type="scientific">Pristionchus entomophagus</name>
    <dbReference type="NCBI Taxonomy" id="358040"/>
    <lineage>
        <taxon>Eukaryota</taxon>
        <taxon>Metazoa</taxon>
        <taxon>Ecdysozoa</taxon>
        <taxon>Nematoda</taxon>
        <taxon>Chromadorea</taxon>
        <taxon>Rhabditida</taxon>
        <taxon>Rhabditina</taxon>
        <taxon>Diplogasteromorpha</taxon>
        <taxon>Diplogasteroidea</taxon>
        <taxon>Neodiplogasteridae</taxon>
        <taxon>Pristionchus</taxon>
    </lineage>
</organism>
<proteinExistence type="predicted"/>
<reference evidence="1" key="1">
    <citation type="submission" date="2023-10" db="EMBL/GenBank/DDBJ databases">
        <title>Genome assembly of Pristionchus species.</title>
        <authorList>
            <person name="Yoshida K."/>
            <person name="Sommer R.J."/>
        </authorList>
    </citation>
    <scope>NUCLEOTIDE SEQUENCE</scope>
    <source>
        <strain evidence="1">RS0144</strain>
    </source>
</reference>
<protein>
    <submittedName>
        <fullName evidence="1">Uncharacterized protein</fullName>
    </submittedName>
</protein>
<comment type="caution">
    <text evidence="1">The sequence shown here is derived from an EMBL/GenBank/DDBJ whole genome shotgun (WGS) entry which is preliminary data.</text>
</comment>
<dbReference type="EMBL" id="BTSX01000004">
    <property type="protein sequence ID" value="GMS96374.1"/>
    <property type="molecule type" value="Genomic_DNA"/>
</dbReference>
<evidence type="ECO:0000313" key="2">
    <source>
        <dbReference type="Proteomes" id="UP001432027"/>
    </source>
</evidence>
<dbReference type="Proteomes" id="UP001432027">
    <property type="component" value="Unassembled WGS sequence"/>
</dbReference>
<accession>A0AAV5TPR3</accession>
<dbReference type="AlphaFoldDB" id="A0AAV5TPR3"/>